<protein>
    <submittedName>
        <fullName evidence="1">Uncharacterized protein</fullName>
    </submittedName>
</protein>
<dbReference type="Gene3D" id="2.30.30.100">
    <property type="match status" value="1"/>
</dbReference>
<dbReference type="Pfam" id="PF11095">
    <property type="entry name" value="Gemin7"/>
    <property type="match status" value="1"/>
</dbReference>
<dbReference type="AlphaFoldDB" id="A0A0H5QWC1"/>
<name>A0A0H5QWC1_9EUKA</name>
<proteinExistence type="predicted"/>
<dbReference type="EMBL" id="HACM01005762">
    <property type="protein sequence ID" value="CRZ06204.1"/>
    <property type="molecule type" value="Transcribed_RNA"/>
</dbReference>
<dbReference type="EMBL" id="HACM01005772">
    <property type="protein sequence ID" value="CRZ06214.1"/>
    <property type="molecule type" value="Transcribed_RNA"/>
</dbReference>
<organism evidence="1">
    <name type="scientific">Spongospora subterranea</name>
    <dbReference type="NCBI Taxonomy" id="70186"/>
    <lineage>
        <taxon>Eukaryota</taxon>
        <taxon>Sar</taxon>
        <taxon>Rhizaria</taxon>
        <taxon>Endomyxa</taxon>
        <taxon>Phytomyxea</taxon>
        <taxon>Plasmodiophorida</taxon>
        <taxon>Plasmodiophoridae</taxon>
        <taxon>Spongospora</taxon>
    </lineage>
</organism>
<dbReference type="InterPro" id="IPR020338">
    <property type="entry name" value="SMN_gemin7"/>
</dbReference>
<dbReference type="GO" id="GO:0034719">
    <property type="term" value="C:SMN-Sm protein complex"/>
    <property type="evidence" value="ECO:0007669"/>
    <property type="project" value="InterPro"/>
</dbReference>
<accession>A0A0H5QWC1</accession>
<dbReference type="EMBL" id="HACM01005770">
    <property type="protein sequence ID" value="CRZ06212.1"/>
    <property type="molecule type" value="Transcribed_RNA"/>
</dbReference>
<sequence length="113" mass="12637">MTQYSICVWPATTVLRNVLMATNLAASNRVKILEFWKTISEIKPLAKFHLMDKVDVDARIVSVNGDQSQVLVEQLSTQIGTYESAIIRGDDLVYIDIDLAQIAAHDHHPNTDS</sequence>
<reference evidence="1" key="1">
    <citation type="submission" date="2015-04" db="EMBL/GenBank/DDBJ databases">
        <title>The genome sequence of the plant pathogenic Rhizarian Plasmodiophora brassicae reveals insights in its biotrophic life cycle and the origin of chitin synthesis.</title>
        <authorList>
            <person name="Schwelm A."/>
            <person name="Fogelqvist J."/>
            <person name="Knaust A."/>
            <person name="Julke S."/>
            <person name="Lilja T."/>
            <person name="Dhandapani V."/>
            <person name="Bonilla-Rosso G."/>
            <person name="Karlsson M."/>
            <person name="Shevchenko A."/>
            <person name="Choi S.R."/>
            <person name="Kim H.G."/>
            <person name="Park J.Y."/>
            <person name="Lim Y.P."/>
            <person name="Ludwig-Muller J."/>
            <person name="Dixelius C."/>
        </authorList>
    </citation>
    <scope>NUCLEOTIDE SEQUENCE</scope>
    <source>
        <tissue evidence="1">Potato root galls</tissue>
    </source>
</reference>
<dbReference type="EMBL" id="HACM01005773">
    <property type="protein sequence ID" value="CRZ06215.1"/>
    <property type="molecule type" value="Transcribed_RNA"/>
</dbReference>
<dbReference type="EMBL" id="HACM01005763">
    <property type="protein sequence ID" value="CRZ06205.1"/>
    <property type="molecule type" value="Transcribed_RNA"/>
</dbReference>
<evidence type="ECO:0000313" key="1">
    <source>
        <dbReference type="EMBL" id="CRZ06215.1"/>
    </source>
</evidence>
<dbReference type="EMBL" id="HACM01005765">
    <property type="protein sequence ID" value="CRZ06207.1"/>
    <property type="molecule type" value="Transcribed_RNA"/>
</dbReference>